<proteinExistence type="predicted"/>
<evidence type="ECO:0000313" key="1">
    <source>
        <dbReference type="EMBL" id="AXR66613.1"/>
    </source>
</evidence>
<keyword evidence="1" id="KW-0614">Plasmid</keyword>
<name>A0ABN5NXZ7_9LEPT</name>
<reference evidence="1 2" key="1">
    <citation type="submission" date="2018-09" db="EMBL/GenBank/DDBJ databases">
        <title>Complete Genome sequences of three Leptospira mayottensis isolates obtained from Tenrecid mammals endemic to the Malagasy region.</title>
        <authorList>
            <person name="Cordonin C."/>
            <person name="Toty C."/>
        </authorList>
    </citation>
    <scope>NUCLEOTIDE SEQUENCE [LARGE SCALE GENOMIC DNA]</scope>
    <source>
        <strain evidence="1 2">MDI222</strain>
        <plasmid evidence="2">p_lmay_mdi222_tenre</plasmid>
    </source>
</reference>
<dbReference type="GO" id="GO:0016787">
    <property type="term" value="F:hydrolase activity"/>
    <property type="evidence" value="ECO:0007669"/>
    <property type="project" value="UniProtKB-KW"/>
</dbReference>
<protein>
    <submittedName>
        <fullName evidence="1">Alpha/beta hydrolase</fullName>
    </submittedName>
</protein>
<geneLocation type="plasmid" evidence="2">
    <name>p_lmay_mdi222_tenre</name>
</geneLocation>
<gene>
    <name evidence="1" type="ORF">DQM28_20705</name>
</gene>
<keyword evidence="2" id="KW-1185">Reference proteome</keyword>
<evidence type="ECO:0000313" key="2">
    <source>
        <dbReference type="Proteomes" id="UP000258889"/>
    </source>
</evidence>
<accession>A0ABN5NXZ7</accession>
<sequence length="107" mass="12084">MKIYLIFVPPGGGEADYQLQLESNSIPQPGDYITIKRKGVDGTEDFIAKRSWWSLSLEKEDGVCKVDSVSVECEFALGPFSSENHKRNVQIYNIKNGKTLEFDDSTY</sequence>
<dbReference type="RefSeq" id="WP_036037404.1">
    <property type="nucleotide sequence ID" value="NZ_CP030146.1"/>
</dbReference>
<keyword evidence="1" id="KW-0378">Hydrolase</keyword>
<dbReference type="EMBL" id="CP030146">
    <property type="protein sequence ID" value="AXR66613.1"/>
    <property type="molecule type" value="Genomic_DNA"/>
</dbReference>
<dbReference type="Proteomes" id="UP000258889">
    <property type="component" value="Plasmid p_lmay_mdi222_tenre"/>
</dbReference>
<dbReference type="GeneID" id="39476242"/>
<organism evidence="1 2">
    <name type="scientific">Leptospira mayottensis</name>
    <dbReference type="NCBI Taxonomy" id="1137606"/>
    <lineage>
        <taxon>Bacteria</taxon>
        <taxon>Pseudomonadati</taxon>
        <taxon>Spirochaetota</taxon>
        <taxon>Spirochaetia</taxon>
        <taxon>Leptospirales</taxon>
        <taxon>Leptospiraceae</taxon>
        <taxon>Leptospira</taxon>
    </lineage>
</organism>